<organism evidence="8 9">
    <name type="scientific">Halocaridina rubra</name>
    <name type="common">Hawaiian red shrimp</name>
    <dbReference type="NCBI Taxonomy" id="373956"/>
    <lineage>
        <taxon>Eukaryota</taxon>
        <taxon>Metazoa</taxon>
        <taxon>Ecdysozoa</taxon>
        <taxon>Arthropoda</taxon>
        <taxon>Crustacea</taxon>
        <taxon>Multicrustacea</taxon>
        <taxon>Malacostraca</taxon>
        <taxon>Eumalacostraca</taxon>
        <taxon>Eucarida</taxon>
        <taxon>Decapoda</taxon>
        <taxon>Pleocyemata</taxon>
        <taxon>Caridea</taxon>
        <taxon>Atyoidea</taxon>
        <taxon>Atyidae</taxon>
        <taxon>Halocaridina</taxon>
    </lineage>
</organism>
<keyword evidence="1" id="KW-0217">Developmental protein</keyword>
<dbReference type="InterPro" id="IPR011333">
    <property type="entry name" value="SKP1/BTB/POZ_sf"/>
</dbReference>
<keyword evidence="3" id="KW-0524">Neurogenesis</keyword>
<dbReference type="Gene3D" id="3.30.710.10">
    <property type="entry name" value="Potassium Channel Kv1.1, Chain A"/>
    <property type="match status" value="1"/>
</dbReference>
<evidence type="ECO:0000256" key="2">
    <source>
        <dbReference type="ARBA" id="ARBA00022782"/>
    </source>
</evidence>
<dbReference type="GO" id="GO:0006357">
    <property type="term" value="P:regulation of transcription by RNA polymerase II"/>
    <property type="evidence" value="ECO:0007669"/>
    <property type="project" value="TreeGrafter"/>
</dbReference>
<dbReference type="SMART" id="SM00225">
    <property type="entry name" value="BTB"/>
    <property type="match status" value="1"/>
</dbReference>
<evidence type="ECO:0000256" key="6">
    <source>
        <dbReference type="SAM" id="MobiDB-lite"/>
    </source>
</evidence>
<dbReference type="GO" id="GO:0048813">
    <property type="term" value="P:dendrite morphogenesis"/>
    <property type="evidence" value="ECO:0007669"/>
    <property type="project" value="UniProtKB-ARBA"/>
</dbReference>
<dbReference type="GO" id="GO:0045467">
    <property type="term" value="P:R7 cell development"/>
    <property type="evidence" value="ECO:0007669"/>
    <property type="project" value="UniProtKB-ARBA"/>
</dbReference>
<evidence type="ECO:0000256" key="4">
    <source>
        <dbReference type="ARBA" id="ARBA00023242"/>
    </source>
</evidence>
<dbReference type="GO" id="GO:0035167">
    <property type="term" value="P:larval lymph gland hemopoiesis"/>
    <property type="evidence" value="ECO:0007669"/>
    <property type="project" value="UniProtKB-ARBA"/>
</dbReference>
<dbReference type="Proteomes" id="UP001381693">
    <property type="component" value="Unassembled WGS sequence"/>
</dbReference>
<evidence type="ECO:0000259" key="7">
    <source>
        <dbReference type="PROSITE" id="PS50097"/>
    </source>
</evidence>
<evidence type="ECO:0000256" key="3">
    <source>
        <dbReference type="ARBA" id="ARBA00022902"/>
    </source>
</evidence>
<keyword evidence="9" id="KW-1185">Reference proteome</keyword>
<dbReference type="PANTHER" id="PTHR23110:SF111">
    <property type="entry name" value="LONGITUDINALS LACKING PROTEIN, ISOFORMS F_I_K_T"/>
    <property type="match status" value="1"/>
</dbReference>
<dbReference type="GO" id="GO:0045476">
    <property type="term" value="P:nurse cell apoptotic process"/>
    <property type="evidence" value="ECO:0007669"/>
    <property type="project" value="UniProtKB-ARBA"/>
</dbReference>
<dbReference type="GO" id="GO:0016199">
    <property type="term" value="P:axon midline choice point recognition"/>
    <property type="evidence" value="ECO:0007669"/>
    <property type="project" value="UniProtKB-ARBA"/>
</dbReference>
<dbReference type="GO" id="GO:0005634">
    <property type="term" value="C:nucleus"/>
    <property type="evidence" value="ECO:0007669"/>
    <property type="project" value="TreeGrafter"/>
</dbReference>
<sequence length="673" mass="74002">MDPNQQFCLRWNNYQSTLQHVFYKLWISGTFVDASLVVDGRRIDCHKVVLSACSSYFEDILQEHGSQSHPLILLHDMPFSAVEALVAFMYRGEVNVTQSQLSSLLQVAEALKIKGLADSAALSNFTKRQFLERCLPLLEQSPGVAATAPPTFIQNRYVSLPGAVTFPTAAIVQPRMVTSTTSTTPQERNISPVFKQTAKTSKRIMKGNKSPTPKKRRMMITDRGLVNLPTSPDSVTDTPMSDRTTNIIPAIEPSQPSPPPSVSSTEMIKLEAADETEGELLIDESAGQSPAGSSDSETQTRSECDKQERSEEPNVIIKEEPCKVVKVEQTQTMSVESFPATKERKSVERTYTHLDLEQGIEAVLLGRLTPAKAIAYYRIPRRTFFRRLSAVRKSRGIPSAKENAADQFLNSSSTITEASELLNSLSNESHTGSGAAPFKVKAEKQLLIESKDSKAKGNKKNTPPAASPNTPNSSYLHLLKLASSNNYDVYIKYLRMVAQQNGNLKPEELLEVLKRGQFKDLKQTIDDNRNVATDVSEAALCLVNKNVPTEVPEAPLSLVNGKNNSAEVPEEFDAPLNLVGKNVVAEVPEDKEMPVNLCNGNGAVKRLPGLMVASENTRDEVEKLPKAIPDLIIKRHIHGTVSEETESLVTKNVATPTKAPQNLLSRKLTTEVS</sequence>
<comment type="function">
    <text evidence="5">Putative transcription factor required for axon growth and guidance in the central and peripheral nervous systems. Repels CNS axons away from the midline by promoting the expression of the midline repellent sli and its receptor robo.</text>
</comment>
<feature type="compositionally biased region" description="Polar residues" evidence="6">
    <location>
        <begin position="286"/>
        <end position="297"/>
    </location>
</feature>
<reference evidence="8 9" key="1">
    <citation type="submission" date="2023-11" db="EMBL/GenBank/DDBJ databases">
        <title>Halocaridina rubra genome assembly.</title>
        <authorList>
            <person name="Smith C."/>
        </authorList>
    </citation>
    <scope>NUCLEOTIDE SEQUENCE [LARGE SCALE GENOMIC DNA]</scope>
    <source>
        <strain evidence="8">EP-1</strain>
        <tissue evidence="8">Whole</tissue>
    </source>
</reference>
<dbReference type="InterPro" id="IPR051095">
    <property type="entry name" value="Dros_DevTransReg"/>
</dbReference>
<dbReference type="EMBL" id="JAXCGZ010011578">
    <property type="protein sequence ID" value="KAK7074471.1"/>
    <property type="molecule type" value="Genomic_DNA"/>
</dbReference>
<dbReference type="PANTHER" id="PTHR23110">
    <property type="entry name" value="BTB DOMAIN TRANSCRIPTION FACTOR"/>
    <property type="match status" value="1"/>
</dbReference>
<accession>A0AAN8X1J5</accession>
<dbReference type="PROSITE" id="PS50097">
    <property type="entry name" value="BTB"/>
    <property type="match status" value="1"/>
</dbReference>
<dbReference type="GO" id="GO:0007526">
    <property type="term" value="P:larval somatic muscle development"/>
    <property type="evidence" value="ECO:0007669"/>
    <property type="project" value="UniProtKB-ARBA"/>
</dbReference>
<feature type="region of interest" description="Disordered" evidence="6">
    <location>
        <begin position="449"/>
        <end position="472"/>
    </location>
</feature>
<feature type="compositionally biased region" description="Basic and acidic residues" evidence="6">
    <location>
        <begin position="298"/>
        <end position="317"/>
    </location>
</feature>
<keyword evidence="2" id="KW-0221">Differentiation</keyword>
<dbReference type="Pfam" id="PF00651">
    <property type="entry name" value="BTB"/>
    <property type="match status" value="1"/>
</dbReference>
<protein>
    <recommendedName>
        <fullName evidence="7">BTB domain-containing protein</fullName>
    </recommendedName>
</protein>
<evidence type="ECO:0000313" key="9">
    <source>
        <dbReference type="Proteomes" id="UP001381693"/>
    </source>
</evidence>
<feature type="region of interest" description="Disordered" evidence="6">
    <location>
        <begin position="283"/>
        <end position="317"/>
    </location>
</feature>
<comment type="caution">
    <text evidence="8">The sequence shown here is derived from an EMBL/GenBank/DDBJ whole genome shotgun (WGS) entry which is preliminary data.</text>
</comment>
<feature type="compositionally biased region" description="Low complexity" evidence="6">
    <location>
        <begin position="461"/>
        <end position="472"/>
    </location>
</feature>
<dbReference type="GO" id="GO:0007464">
    <property type="term" value="P:R3/R4 cell fate commitment"/>
    <property type="evidence" value="ECO:0007669"/>
    <property type="project" value="UniProtKB-ARBA"/>
</dbReference>
<dbReference type="InterPro" id="IPR000210">
    <property type="entry name" value="BTB/POZ_dom"/>
</dbReference>
<feature type="compositionally biased region" description="Basic residues" evidence="6">
    <location>
        <begin position="200"/>
        <end position="216"/>
    </location>
</feature>
<feature type="region of interest" description="Disordered" evidence="6">
    <location>
        <begin position="197"/>
        <end position="216"/>
    </location>
</feature>
<evidence type="ECO:0000256" key="1">
    <source>
        <dbReference type="ARBA" id="ARBA00022473"/>
    </source>
</evidence>
<name>A0AAN8X1J5_HALRR</name>
<feature type="region of interest" description="Disordered" evidence="6">
    <location>
        <begin position="225"/>
        <end position="264"/>
    </location>
</feature>
<dbReference type="CDD" id="cd18315">
    <property type="entry name" value="BTB_POZ_BAB-like"/>
    <property type="match status" value="1"/>
</dbReference>
<proteinExistence type="predicted"/>
<keyword evidence="4" id="KW-0539">Nucleus</keyword>
<evidence type="ECO:0000256" key="5">
    <source>
        <dbReference type="ARBA" id="ARBA00037382"/>
    </source>
</evidence>
<dbReference type="AlphaFoldDB" id="A0AAN8X1J5"/>
<dbReference type="GO" id="GO:0008406">
    <property type="term" value="P:gonad development"/>
    <property type="evidence" value="ECO:0007669"/>
    <property type="project" value="UniProtKB-ARBA"/>
</dbReference>
<gene>
    <name evidence="8" type="ORF">SK128_025686</name>
</gene>
<evidence type="ECO:0000313" key="8">
    <source>
        <dbReference type="EMBL" id="KAK7074471.1"/>
    </source>
</evidence>
<feature type="domain" description="BTB" evidence="7">
    <location>
        <begin position="32"/>
        <end position="98"/>
    </location>
</feature>
<feature type="compositionally biased region" description="Polar residues" evidence="6">
    <location>
        <begin position="228"/>
        <end position="247"/>
    </location>
</feature>
<dbReference type="SUPFAM" id="SSF54695">
    <property type="entry name" value="POZ domain"/>
    <property type="match status" value="1"/>
</dbReference>